<accession>A0A8X6RYL4</accession>
<gene>
    <name evidence="1" type="ORF">TNCV_1077031</name>
</gene>
<dbReference type="EMBL" id="BMAU01021197">
    <property type="protein sequence ID" value="GFX97332.1"/>
    <property type="molecule type" value="Genomic_DNA"/>
</dbReference>
<evidence type="ECO:0000313" key="1">
    <source>
        <dbReference type="EMBL" id="GFX97332.1"/>
    </source>
</evidence>
<dbReference type="AlphaFoldDB" id="A0A8X6RYL4"/>
<comment type="caution">
    <text evidence="1">The sequence shown here is derived from an EMBL/GenBank/DDBJ whole genome shotgun (WGS) entry which is preliminary data.</text>
</comment>
<keyword evidence="2" id="KW-1185">Reference proteome</keyword>
<dbReference type="Proteomes" id="UP000887159">
    <property type="component" value="Unassembled WGS sequence"/>
</dbReference>
<organism evidence="1 2">
    <name type="scientific">Trichonephila clavipes</name>
    <name type="common">Golden silk orbweaver</name>
    <name type="synonym">Nephila clavipes</name>
    <dbReference type="NCBI Taxonomy" id="2585209"/>
    <lineage>
        <taxon>Eukaryota</taxon>
        <taxon>Metazoa</taxon>
        <taxon>Ecdysozoa</taxon>
        <taxon>Arthropoda</taxon>
        <taxon>Chelicerata</taxon>
        <taxon>Arachnida</taxon>
        <taxon>Araneae</taxon>
        <taxon>Araneomorphae</taxon>
        <taxon>Entelegynae</taxon>
        <taxon>Araneoidea</taxon>
        <taxon>Nephilidae</taxon>
        <taxon>Trichonephila</taxon>
    </lineage>
</organism>
<protein>
    <submittedName>
        <fullName evidence="1">Uncharacterized protein</fullName>
    </submittedName>
</protein>
<sequence length="102" mass="11892">MRRHLSWQSPLRTSAPSQRDNFELRLMYRDSAILMCVPQWHHSSNSKHIGQEFFVITSGLPRPPCVEKNPANFRTGCPLEVLYPLPPISAASHRREDTFQYR</sequence>
<name>A0A8X6RYL4_TRICX</name>
<reference evidence="1" key="1">
    <citation type="submission" date="2020-08" db="EMBL/GenBank/DDBJ databases">
        <title>Multicomponent nature underlies the extraordinary mechanical properties of spider dragline silk.</title>
        <authorList>
            <person name="Kono N."/>
            <person name="Nakamura H."/>
            <person name="Mori M."/>
            <person name="Yoshida Y."/>
            <person name="Ohtoshi R."/>
            <person name="Malay A.D."/>
            <person name="Moran D.A.P."/>
            <person name="Tomita M."/>
            <person name="Numata K."/>
            <person name="Arakawa K."/>
        </authorList>
    </citation>
    <scope>NUCLEOTIDE SEQUENCE</scope>
</reference>
<proteinExistence type="predicted"/>
<evidence type="ECO:0000313" key="2">
    <source>
        <dbReference type="Proteomes" id="UP000887159"/>
    </source>
</evidence>